<dbReference type="AlphaFoldDB" id="A0A7W2QT93"/>
<dbReference type="InterPro" id="IPR022385">
    <property type="entry name" value="Rhs_assc_core"/>
</dbReference>
<proteinExistence type="predicted"/>
<protein>
    <submittedName>
        <fullName evidence="2">RHS repeat-associated core domain-containing protein</fullName>
    </submittedName>
</protein>
<organism evidence="2 3">
    <name type="scientific">Pseudomonas juntendi</name>
    <dbReference type="NCBI Taxonomy" id="2666183"/>
    <lineage>
        <taxon>Bacteria</taxon>
        <taxon>Pseudomonadati</taxon>
        <taxon>Pseudomonadota</taxon>
        <taxon>Gammaproteobacteria</taxon>
        <taxon>Pseudomonadales</taxon>
        <taxon>Pseudomonadaceae</taxon>
        <taxon>Pseudomonas</taxon>
    </lineage>
</organism>
<dbReference type="SUPFAM" id="SSF56399">
    <property type="entry name" value="ADP-ribosylation"/>
    <property type="match status" value="1"/>
</dbReference>
<comment type="caution">
    <text evidence="2">The sequence shown here is derived from an EMBL/GenBank/DDBJ whole genome shotgun (WGS) entry which is preliminary data.</text>
</comment>
<gene>
    <name evidence="2" type="ORF">H4B97_03405</name>
</gene>
<reference evidence="2 3" key="1">
    <citation type="submission" date="2020-07" db="EMBL/GenBank/DDBJ databases">
        <title>Diversity of carbapenemase encoding genes among Pseudomonas putida group clinical isolates in a tertiary Brazilian hospital.</title>
        <authorList>
            <person name="Alberto-Lei F."/>
            <person name="Nodari C.S."/>
            <person name="Streling A.P."/>
            <person name="Paulino J.T."/>
            <person name="Bessa-Neto F.O."/>
            <person name="Cayo R."/>
            <person name="Gales A.C."/>
        </authorList>
    </citation>
    <scope>NUCLEOTIDE SEQUENCE [LARGE SCALE GENOMIC DNA]</scope>
    <source>
        <strain evidence="2 3">12273</strain>
    </source>
</reference>
<dbReference type="Gene3D" id="2.180.10.10">
    <property type="entry name" value="RHS repeat-associated core"/>
    <property type="match status" value="1"/>
</dbReference>
<name>A0A7W2QT93_9PSED</name>
<evidence type="ECO:0000256" key="1">
    <source>
        <dbReference type="SAM" id="MobiDB-lite"/>
    </source>
</evidence>
<feature type="region of interest" description="Disordered" evidence="1">
    <location>
        <begin position="110"/>
        <end position="132"/>
    </location>
</feature>
<dbReference type="EMBL" id="JACGCZ010000004">
    <property type="protein sequence ID" value="MBA6141520.1"/>
    <property type="molecule type" value="Genomic_DNA"/>
</dbReference>
<dbReference type="Proteomes" id="UP000590738">
    <property type="component" value="Unassembled WGS sequence"/>
</dbReference>
<dbReference type="NCBIfam" id="TIGR03696">
    <property type="entry name" value="Rhs_assc_core"/>
    <property type="match status" value="1"/>
</dbReference>
<evidence type="ECO:0000313" key="3">
    <source>
        <dbReference type="Proteomes" id="UP000590738"/>
    </source>
</evidence>
<sequence length="271" mass="29087">MTVGPEIAPMHIVPAARNYTPCGYSVLSGDLLGYNGHFQDPVSGLYPLGQGYRHFSPQLGRFYSPDDRSPFGRGGLNAYAYCQGDPVNRIDRDGHSFINAVLGAFTLKKNRTPGSAPQVNPPLTAPSQQPHTTVVNPENVITPPSKSNVTISWSGVQYNLHPGDIWGMAKEMKFSVGSGGLQVNLPMNAVLPGTPNSGITLNRSGLNIHLDHRDAIKLAFSVALNTPAAGSIPVPFDLRINNLQVGLRATSIRCSYSDLLGMTAKAAKRNR</sequence>
<evidence type="ECO:0000313" key="2">
    <source>
        <dbReference type="EMBL" id="MBA6141520.1"/>
    </source>
</evidence>
<accession>A0A7W2QT93</accession>